<protein>
    <submittedName>
        <fullName evidence="1">Uncharacterized protein</fullName>
    </submittedName>
</protein>
<dbReference type="Proteomes" id="UP001152561">
    <property type="component" value="Unassembled WGS sequence"/>
</dbReference>
<comment type="caution">
    <text evidence="1">The sequence shown here is derived from an EMBL/GenBank/DDBJ whole genome shotgun (WGS) entry which is preliminary data.</text>
</comment>
<dbReference type="EMBL" id="JAJAGQ010000009">
    <property type="protein sequence ID" value="KAJ8552694.1"/>
    <property type="molecule type" value="Genomic_DNA"/>
</dbReference>
<dbReference type="OrthoDB" id="108365at2759"/>
<name>A0A9Q1M5U4_9SOLA</name>
<gene>
    <name evidence="1" type="ORF">K7X08_020087</name>
</gene>
<keyword evidence="2" id="KW-1185">Reference proteome</keyword>
<evidence type="ECO:0000313" key="2">
    <source>
        <dbReference type="Proteomes" id="UP001152561"/>
    </source>
</evidence>
<organism evidence="1 2">
    <name type="scientific">Anisodus acutangulus</name>
    <dbReference type="NCBI Taxonomy" id="402998"/>
    <lineage>
        <taxon>Eukaryota</taxon>
        <taxon>Viridiplantae</taxon>
        <taxon>Streptophyta</taxon>
        <taxon>Embryophyta</taxon>
        <taxon>Tracheophyta</taxon>
        <taxon>Spermatophyta</taxon>
        <taxon>Magnoliopsida</taxon>
        <taxon>eudicotyledons</taxon>
        <taxon>Gunneridae</taxon>
        <taxon>Pentapetalae</taxon>
        <taxon>asterids</taxon>
        <taxon>lamiids</taxon>
        <taxon>Solanales</taxon>
        <taxon>Solanaceae</taxon>
        <taxon>Solanoideae</taxon>
        <taxon>Hyoscyameae</taxon>
        <taxon>Anisodus</taxon>
    </lineage>
</organism>
<reference evidence="2" key="1">
    <citation type="journal article" date="2023" name="Proc. Natl. Acad. Sci. U.S.A.">
        <title>Genomic and structural basis for evolution of tropane alkaloid biosynthesis.</title>
        <authorList>
            <person name="Wanga Y.-J."/>
            <person name="Taina T."/>
            <person name="Yua J.-Y."/>
            <person name="Lia J."/>
            <person name="Xua B."/>
            <person name="Chenc J."/>
            <person name="D'Auriad J.C."/>
            <person name="Huanga J.-P."/>
            <person name="Huanga S.-X."/>
        </authorList>
    </citation>
    <scope>NUCLEOTIDE SEQUENCE [LARGE SCALE GENOMIC DNA]</scope>
    <source>
        <strain evidence="2">cv. KIB-2019</strain>
    </source>
</reference>
<proteinExistence type="predicted"/>
<accession>A0A9Q1M5U4</accession>
<evidence type="ECO:0000313" key="1">
    <source>
        <dbReference type="EMBL" id="KAJ8552694.1"/>
    </source>
</evidence>
<dbReference type="AlphaFoldDB" id="A0A9Q1M5U4"/>
<sequence length="69" mass="7488">MHFRKTCAALQIDANNSNNLLNEPVTSSKSSVKDGQYVTLVQSGARPICHGKSTHHIQISTTRNGGPRN</sequence>